<accession>A0A4U5PID4</accession>
<proteinExistence type="predicted"/>
<dbReference type="AlphaFoldDB" id="A0A4U5PID4"/>
<feature type="compositionally biased region" description="Basic residues" evidence="2">
    <location>
        <begin position="98"/>
        <end position="116"/>
    </location>
</feature>
<feature type="region of interest" description="Disordered" evidence="2">
    <location>
        <begin position="65"/>
        <end position="156"/>
    </location>
</feature>
<dbReference type="EMBL" id="AZBU02000002">
    <property type="protein sequence ID" value="TKR96447.1"/>
    <property type="molecule type" value="Genomic_DNA"/>
</dbReference>
<evidence type="ECO:0000313" key="3">
    <source>
        <dbReference type="EMBL" id="TKR96447.1"/>
    </source>
</evidence>
<sequence>MTDHHKQSKVRMPPPCFLPSLASEQRKSKITKKKAPQEFSPAPQKLAPARTKCSFAEKAKGIADSGYFSGIPEQESSSASSEVNNNDGSSGKSTSPKEKRKTKQPKMKSEKKKSKKGFTISSAYEAVKKEEIKRPPPTISNGFSEEPEVAPPSPTISSVPDAWDEGIDTPSCGTPQNEPSEEYVKSSSGSTLSSTQFDLDEAAALIHALPTAKSDCSVPLLLPSPPHPALTSTPFASTSTYQHHQQQQYCMGCTPPPAPFSSSIWKYTPPHREGCQRASLLNGTRSRAAAVRLAEERREALEALRRRYRDRMEALISADPWRVEERERFFNWMPEINAKRLDEE</sequence>
<feature type="compositionally biased region" description="Low complexity" evidence="2">
    <location>
        <begin position="73"/>
        <end position="82"/>
    </location>
</feature>
<evidence type="ECO:0000313" key="4">
    <source>
        <dbReference type="Proteomes" id="UP000298663"/>
    </source>
</evidence>
<dbReference type="Proteomes" id="UP000298663">
    <property type="component" value="Unassembled WGS sequence"/>
</dbReference>
<name>A0A4U5PID4_STECR</name>
<evidence type="ECO:0000256" key="2">
    <source>
        <dbReference type="SAM" id="MobiDB-lite"/>
    </source>
</evidence>
<dbReference type="OrthoDB" id="10657178at2759"/>
<feature type="region of interest" description="Disordered" evidence="2">
    <location>
        <begin position="169"/>
        <end position="189"/>
    </location>
</feature>
<feature type="compositionally biased region" description="Polar residues" evidence="2">
    <location>
        <begin position="83"/>
        <end position="94"/>
    </location>
</feature>
<keyword evidence="1" id="KW-0175">Coiled coil</keyword>
<protein>
    <submittedName>
        <fullName evidence="3">Uncharacterized protein</fullName>
    </submittedName>
</protein>
<reference evidence="3 4" key="1">
    <citation type="journal article" date="2015" name="Genome Biol.">
        <title>Comparative genomics of Steinernema reveals deeply conserved gene regulatory networks.</title>
        <authorList>
            <person name="Dillman A.R."/>
            <person name="Macchietto M."/>
            <person name="Porter C.F."/>
            <person name="Rogers A."/>
            <person name="Williams B."/>
            <person name="Antoshechkin I."/>
            <person name="Lee M.M."/>
            <person name="Goodwin Z."/>
            <person name="Lu X."/>
            <person name="Lewis E.E."/>
            <person name="Goodrich-Blair H."/>
            <person name="Stock S.P."/>
            <person name="Adams B.J."/>
            <person name="Sternberg P.W."/>
            <person name="Mortazavi A."/>
        </authorList>
    </citation>
    <scope>NUCLEOTIDE SEQUENCE [LARGE SCALE GENOMIC DNA]</scope>
    <source>
        <strain evidence="3 4">ALL</strain>
    </source>
</reference>
<feature type="region of interest" description="Disordered" evidence="2">
    <location>
        <begin position="1"/>
        <end position="52"/>
    </location>
</feature>
<comment type="caution">
    <text evidence="3">The sequence shown here is derived from an EMBL/GenBank/DDBJ whole genome shotgun (WGS) entry which is preliminary data.</text>
</comment>
<reference evidence="3 4" key="2">
    <citation type="journal article" date="2019" name="G3 (Bethesda)">
        <title>Hybrid Assembly of the Genome of the Entomopathogenic Nematode Steinernema carpocapsae Identifies the X-Chromosome.</title>
        <authorList>
            <person name="Serra L."/>
            <person name="Macchietto M."/>
            <person name="Macias-Munoz A."/>
            <person name="McGill C.J."/>
            <person name="Rodriguez I.M."/>
            <person name="Rodriguez B."/>
            <person name="Murad R."/>
            <person name="Mortazavi A."/>
        </authorList>
    </citation>
    <scope>NUCLEOTIDE SEQUENCE [LARGE SCALE GENOMIC DNA]</scope>
    <source>
        <strain evidence="3 4">ALL</strain>
    </source>
</reference>
<feature type="coiled-coil region" evidence="1">
    <location>
        <begin position="291"/>
        <end position="318"/>
    </location>
</feature>
<gene>
    <name evidence="3" type="ORF">L596_010462</name>
</gene>
<evidence type="ECO:0000256" key="1">
    <source>
        <dbReference type="SAM" id="Coils"/>
    </source>
</evidence>
<organism evidence="3 4">
    <name type="scientific">Steinernema carpocapsae</name>
    <name type="common">Entomopathogenic nematode</name>
    <dbReference type="NCBI Taxonomy" id="34508"/>
    <lineage>
        <taxon>Eukaryota</taxon>
        <taxon>Metazoa</taxon>
        <taxon>Ecdysozoa</taxon>
        <taxon>Nematoda</taxon>
        <taxon>Chromadorea</taxon>
        <taxon>Rhabditida</taxon>
        <taxon>Tylenchina</taxon>
        <taxon>Panagrolaimomorpha</taxon>
        <taxon>Strongyloidoidea</taxon>
        <taxon>Steinernematidae</taxon>
        <taxon>Steinernema</taxon>
    </lineage>
</organism>
<keyword evidence="4" id="KW-1185">Reference proteome</keyword>